<protein>
    <submittedName>
        <fullName evidence="1">Uncharacterized protein</fullName>
    </submittedName>
</protein>
<accession>K3WUD7</accession>
<dbReference type="eggNOG" id="ENOG502S8NR">
    <property type="taxonomic scope" value="Eukaryota"/>
</dbReference>
<dbReference type="VEuPathDB" id="FungiDB:PYU1_G008568"/>
<dbReference type="InParanoid" id="K3WUD7"/>
<dbReference type="EMBL" id="GL376613">
    <property type="status" value="NOT_ANNOTATED_CDS"/>
    <property type="molecule type" value="Genomic_DNA"/>
</dbReference>
<evidence type="ECO:0000313" key="1">
    <source>
        <dbReference type="EnsemblProtists" id="PYU1_T008584"/>
    </source>
</evidence>
<evidence type="ECO:0000313" key="2">
    <source>
        <dbReference type="Proteomes" id="UP000019132"/>
    </source>
</evidence>
<reference evidence="1" key="3">
    <citation type="submission" date="2015-02" db="UniProtKB">
        <authorList>
            <consortium name="EnsemblProtists"/>
        </authorList>
    </citation>
    <scope>IDENTIFICATION</scope>
    <source>
        <strain evidence="1">DAOM BR144</strain>
    </source>
</reference>
<proteinExistence type="predicted"/>
<dbReference type="EnsemblProtists" id="PYU1_T008584">
    <property type="protein sequence ID" value="PYU1_T008584"/>
    <property type="gene ID" value="PYU1_G008568"/>
</dbReference>
<dbReference type="AlphaFoldDB" id="K3WUD7"/>
<dbReference type="Proteomes" id="UP000019132">
    <property type="component" value="Unassembled WGS sequence"/>
</dbReference>
<name>K3WUD7_GLOUD</name>
<reference evidence="2" key="2">
    <citation type="submission" date="2010-04" db="EMBL/GenBank/DDBJ databases">
        <authorList>
            <person name="Buell R."/>
            <person name="Hamilton J."/>
            <person name="Hostetler J."/>
        </authorList>
    </citation>
    <scope>NUCLEOTIDE SEQUENCE [LARGE SCALE GENOMIC DNA]</scope>
    <source>
        <strain evidence="2">DAOM:BR144</strain>
    </source>
</reference>
<reference evidence="2" key="1">
    <citation type="journal article" date="2010" name="Genome Biol.">
        <title>Genome sequence of the necrotrophic plant pathogen Pythium ultimum reveals original pathogenicity mechanisms and effector repertoire.</title>
        <authorList>
            <person name="Levesque C.A."/>
            <person name="Brouwer H."/>
            <person name="Cano L."/>
            <person name="Hamilton J.P."/>
            <person name="Holt C."/>
            <person name="Huitema E."/>
            <person name="Raffaele S."/>
            <person name="Robideau G.P."/>
            <person name="Thines M."/>
            <person name="Win J."/>
            <person name="Zerillo M.M."/>
            <person name="Beakes G.W."/>
            <person name="Boore J.L."/>
            <person name="Busam D."/>
            <person name="Dumas B."/>
            <person name="Ferriera S."/>
            <person name="Fuerstenberg S.I."/>
            <person name="Gachon C.M."/>
            <person name="Gaulin E."/>
            <person name="Govers F."/>
            <person name="Grenville-Briggs L."/>
            <person name="Horner N."/>
            <person name="Hostetler J."/>
            <person name="Jiang R.H."/>
            <person name="Johnson J."/>
            <person name="Krajaejun T."/>
            <person name="Lin H."/>
            <person name="Meijer H.J."/>
            <person name="Moore B."/>
            <person name="Morris P."/>
            <person name="Phuntmart V."/>
            <person name="Puiu D."/>
            <person name="Shetty J."/>
            <person name="Stajich J.E."/>
            <person name="Tripathy S."/>
            <person name="Wawra S."/>
            <person name="van West P."/>
            <person name="Whitty B.R."/>
            <person name="Coutinho P.M."/>
            <person name="Henrissat B."/>
            <person name="Martin F."/>
            <person name="Thomas P.D."/>
            <person name="Tyler B.M."/>
            <person name="De Vries R.P."/>
            <person name="Kamoun S."/>
            <person name="Yandell M."/>
            <person name="Tisserat N."/>
            <person name="Buell C.R."/>
        </authorList>
    </citation>
    <scope>NUCLEOTIDE SEQUENCE</scope>
    <source>
        <strain evidence="2">DAOM:BR144</strain>
    </source>
</reference>
<organism evidence="1 2">
    <name type="scientific">Globisporangium ultimum (strain ATCC 200006 / CBS 805.95 / DAOM BR144)</name>
    <name type="common">Pythium ultimum</name>
    <dbReference type="NCBI Taxonomy" id="431595"/>
    <lineage>
        <taxon>Eukaryota</taxon>
        <taxon>Sar</taxon>
        <taxon>Stramenopiles</taxon>
        <taxon>Oomycota</taxon>
        <taxon>Peronosporomycetes</taxon>
        <taxon>Pythiales</taxon>
        <taxon>Pythiaceae</taxon>
        <taxon>Globisporangium</taxon>
    </lineage>
</organism>
<keyword evidence="2" id="KW-1185">Reference proteome</keyword>
<sequence length="174" mass="19348">MKDMSPDTAAFLQEQDAELNGDASLLFSLSRVSLTEFLNVEAADGSQKPDSQYFATLSSLLSDGTKSNQPNEDSVAIIIGADFRHCGYPAFDASFSLLGFYFLCGAVESSNQELRFMPNFYPLPPEMLLELEASMQEWRRDGKFIFNCNDDTPKATVAQLKQKVIHFVNEQHAG</sequence>
<dbReference type="HOGENOM" id="CLU_1543127_0_0_1"/>